<dbReference type="SUPFAM" id="SSF159245">
    <property type="entry name" value="AttH-like"/>
    <property type="match status" value="1"/>
</dbReference>
<feature type="domain" description="AttH" evidence="1">
    <location>
        <begin position="111"/>
        <end position="200"/>
    </location>
</feature>
<reference evidence="2 3" key="1">
    <citation type="submission" date="2023-01" db="EMBL/GenBank/DDBJ databases">
        <title>Analysis of 21 Apiospora genomes using comparative genomics revels a genus with tremendous synthesis potential of carbohydrate active enzymes and secondary metabolites.</title>
        <authorList>
            <person name="Sorensen T."/>
        </authorList>
    </citation>
    <scope>NUCLEOTIDE SEQUENCE [LARGE SCALE GENOMIC DNA]</scope>
    <source>
        <strain evidence="2 3">CBS 24483</strain>
    </source>
</reference>
<evidence type="ECO:0000259" key="1">
    <source>
        <dbReference type="Pfam" id="PF07143"/>
    </source>
</evidence>
<dbReference type="Proteomes" id="UP001391051">
    <property type="component" value="Unassembled WGS sequence"/>
</dbReference>
<dbReference type="Gene3D" id="2.40.370.10">
    <property type="entry name" value="AttH-like domain"/>
    <property type="match status" value="2"/>
</dbReference>
<organism evidence="2 3">
    <name type="scientific">Apiospora aurea</name>
    <dbReference type="NCBI Taxonomy" id="335848"/>
    <lineage>
        <taxon>Eukaryota</taxon>
        <taxon>Fungi</taxon>
        <taxon>Dikarya</taxon>
        <taxon>Ascomycota</taxon>
        <taxon>Pezizomycotina</taxon>
        <taxon>Sordariomycetes</taxon>
        <taxon>Xylariomycetidae</taxon>
        <taxon>Amphisphaeriales</taxon>
        <taxon>Apiosporaceae</taxon>
        <taxon>Apiospora</taxon>
    </lineage>
</organism>
<dbReference type="GeneID" id="92071537"/>
<dbReference type="PANTHER" id="PTHR40617">
    <property type="entry name" value="TERPENE CYCLASE ASQC"/>
    <property type="match status" value="1"/>
</dbReference>
<comment type="caution">
    <text evidence="2">The sequence shown here is derived from an EMBL/GenBank/DDBJ whole genome shotgun (WGS) entry which is preliminary data.</text>
</comment>
<name>A0ABR1QZ35_9PEZI</name>
<dbReference type="PANTHER" id="PTHR40617:SF1">
    <property type="entry name" value="ATTH DOMAIN-CONTAINING PROTEIN-RELATED"/>
    <property type="match status" value="1"/>
</dbReference>
<proteinExistence type="predicted"/>
<dbReference type="InterPro" id="IPR010791">
    <property type="entry name" value="AttH_dom"/>
</dbReference>
<dbReference type="InterPro" id="IPR053112">
    <property type="entry name" value="Fungal_Dehydratase/Hydratase"/>
</dbReference>
<gene>
    <name evidence="2" type="ORF">PG986_002253</name>
</gene>
<accession>A0ABR1QZ35</accession>
<dbReference type="Pfam" id="PF07143">
    <property type="entry name" value="CrtC"/>
    <property type="match status" value="1"/>
</dbReference>
<dbReference type="EMBL" id="JAQQWE010000001">
    <property type="protein sequence ID" value="KAK7967976.1"/>
    <property type="molecule type" value="Genomic_DNA"/>
</dbReference>
<dbReference type="RefSeq" id="XP_066707368.1">
    <property type="nucleotide sequence ID" value="XM_066838475.1"/>
</dbReference>
<sequence length="339" mass="37772">MPFKRTFNNVDRSATEYTAKAGVFDTCSTLVAPPQPTYYQSYWFMYFLHGINNHDYFAVGHVVAHALTSPPKPVFRVCLLDIDHGSWSGETFPALDSAFALDAIRCGAGDKFELRSAQVGDPASPILCKSAVAGAEFELVASPRGPTLYAGGQGTFFWGTDWTYQMSFPEMWVTGTLRYKGETVEVVPDKSMAWLDRQYGMGVGKAGWDLYMLILENGMKASIWRSEACPGGGSKQYVATVIYPDSHHEIYPVDDRIELTQPFVSEETGYLYHAHQVLTISGLDARIEPHQPWPVGEMAFKGHHDPVTTLFEGYVSVTARIRGEEVRGWGVSERRVTEL</sequence>
<dbReference type="InterPro" id="IPR023374">
    <property type="entry name" value="AttH-like_dom_sf"/>
</dbReference>
<evidence type="ECO:0000313" key="2">
    <source>
        <dbReference type="EMBL" id="KAK7967976.1"/>
    </source>
</evidence>
<protein>
    <submittedName>
        <fullName evidence="2">Secreted hydrolase-like protein</fullName>
    </submittedName>
</protein>
<evidence type="ECO:0000313" key="3">
    <source>
        <dbReference type="Proteomes" id="UP001391051"/>
    </source>
</evidence>
<keyword evidence="3" id="KW-1185">Reference proteome</keyword>